<dbReference type="PROSITE" id="PS50889">
    <property type="entry name" value="S4"/>
    <property type="match status" value="1"/>
</dbReference>
<protein>
    <submittedName>
        <fullName evidence="3">RNA-binding protein YlmH</fullName>
    </submittedName>
</protein>
<dbReference type="Gene3D" id="3.30.70.330">
    <property type="match status" value="1"/>
</dbReference>
<comment type="caution">
    <text evidence="3">The sequence shown here is derived from an EMBL/GenBank/DDBJ whole genome shotgun (WGS) entry which is preliminary data.</text>
</comment>
<dbReference type="InterPro" id="IPR012677">
    <property type="entry name" value="Nucleotide-bd_a/b_plait_sf"/>
</dbReference>
<dbReference type="InterPro" id="IPR002942">
    <property type="entry name" value="S4_RNA-bd"/>
</dbReference>
<dbReference type="Pfam" id="PF01479">
    <property type="entry name" value="S4"/>
    <property type="match status" value="1"/>
</dbReference>
<dbReference type="Pfam" id="PF17774">
    <property type="entry name" value="YlmH_RBD"/>
    <property type="match status" value="1"/>
</dbReference>
<dbReference type="InterPro" id="IPR048443">
    <property type="entry name" value="RqcP2_N"/>
</dbReference>
<proteinExistence type="predicted"/>
<evidence type="ECO:0000256" key="1">
    <source>
        <dbReference type="PROSITE-ProRule" id="PRU00182"/>
    </source>
</evidence>
<dbReference type="InterPro" id="IPR040591">
    <property type="entry name" value="RqcP2_RBD"/>
</dbReference>
<dbReference type="CDD" id="cd00165">
    <property type="entry name" value="S4"/>
    <property type="match status" value="1"/>
</dbReference>
<evidence type="ECO:0000313" key="3">
    <source>
        <dbReference type="EMBL" id="PWW27451.1"/>
    </source>
</evidence>
<evidence type="ECO:0000259" key="2">
    <source>
        <dbReference type="SMART" id="SM00363"/>
    </source>
</evidence>
<dbReference type="InterPro" id="IPR036986">
    <property type="entry name" value="S4_RNA-bd_sf"/>
</dbReference>
<dbReference type="GO" id="GO:0003723">
    <property type="term" value="F:RNA binding"/>
    <property type="evidence" value="ECO:0007669"/>
    <property type="project" value="UniProtKB-KW"/>
</dbReference>
<dbReference type="AlphaFoldDB" id="A0A2V2ZVR1"/>
<organism evidence="3 4">
    <name type="scientific">Cytobacillus oceanisediminis</name>
    <dbReference type="NCBI Taxonomy" id="665099"/>
    <lineage>
        <taxon>Bacteria</taxon>
        <taxon>Bacillati</taxon>
        <taxon>Bacillota</taxon>
        <taxon>Bacilli</taxon>
        <taxon>Bacillales</taxon>
        <taxon>Bacillaceae</taxon>
        <taxon>Cytobacillus</taxon>
    </lineage>
</organism>
<keyword evidence="1" id="KW-0694">RNA-binding</keyword>
<feature type="domain" description="RNA-binding S4" evidence="2">
    <location>
        <begin position="181"/>
        <end position="250"/>
    </location>
</feature>
<dbReference type="Pfam" id="PF21278">
    <property type="entry name" value="YlmH_1st"/>
    <property type="match status" value="1"/>
</dbReference>
<dbReference type="Gene3D" id="3.30.1370.160">
    <property type="match status" value="1"/>
</dbReference>
<dbReference type="RefSeq" id="WP_110065761.1">
    <property type="nucleotide sequence ID" value="NZ_QGTW01000008.1"/>
</dbReference>
<accession>A0A2V2ZVR1</accession>
<dbReference type="EMBL" id="QGTW01000008">
    <property type="protein sequence ID" value="PWW27451.1"/>
    <property type="molecule type" value="Genomic_DNA"/>
</dbReference>
<dbReference type="Proteomes" id="UP000247150">
    <property type="component" value="Unassembled WGS sequence"/>
</dbReference>
<reference evidence="3 4" key="1">
    <citation type="submission" date="2018-05" db="EMBL/GenBank/DDBJ databases">
        <title>Freshwater and sediment microbial communities from various areas in North America, analyzing microbe dynamics in response to fracking.</title>
        <authorList>
            <person name="Lamendella R."/>
        </authorList>
    </citation>
    <scope>NUCLEOTIDE SEQUENCE [LARGE SCALE GENOMIC DNA]</scope>
    <source>
        <strain evidence="3 4">15_TX</strain>
    </source>
</reference>
<name>A0A2V2ZVR1_9BACI</name>
<dbReference type="Gene3D" id="3.10.290.10">
    <property type="entry name" value="RNA-binding S4 domain"/>
    <property type="match status" value="1"/>
</dbReference>
<sequence length="257" mass="29844">MSIYQHFRPEEKEFIDQVLNWKDQVENTYAPKLTDFLDPREQHILISIIGQHLGIKWDLFGGTANAERKRALIFPDYYESDKDDFQICLYEVEYPKKFITLEHPQVLGSLMSLGLKRGKFGDILFEDDRIQFFVSEEVEDYIRLQLESIGRASVTLSKLPFAEAIQTSEEWRECSVTSSSLRLDTVISAVYNISRQKSQLFLQQGLVKVNWTLIENPSFECKEGDIISVRGHGRSKIMGIEGKTKKEKWRIIAGRQK</sequence>
<dbReference type="SUPFAM" id="SSF55174">
    <property type="entry name" value="Alpha-L RNA-binding motif"/>
    <property type="match status" value="1"/>
</dbReference>
<evidence type="ECO:0000313" key="4">
    <source>
        <dbReference type="Proteomes" id="UP000247150"/>
    </source>
</evidence>
<gene>
    <name evidence="3" type="ORF">DFO73_108194</name>
</gene>
<dbReference type="SMART" id="SM00363">
    <property type="entry name" value="S4"/>
    <property type="match status" value="1"/>
</dbReference>
<dbReference type="OrthoDB" id="9812787at2"/>